<reference evidence="2 3" key="1">
    <citation type="submission" date="2017-08" db="EMBL/GenBank/DDBJ databases">
        <title>WGS of Clinical strains of the CDC Group NO-1 linked to zoonotic infections in humans.</title>
        <authorList>
            <person name="Bernier A.-M."/>
            <person name="Bernard K."/>
        </authorList>
    </citation>
    <scope>NUCLEOTIDE SEQUENCE [LARGE SCALE GENOMIC DNA]</scope>
    <source>
        <strain evidence="2 3">NML00-0135</strain>
    </source>
</reference>
<dbReference type="Proteomes" id="UP000218054">
    <property type="component" value="Unassembled WGS sequence"/>
</dbReference>
<name>A0A2A2AAX0_9BURK</name>
<sequence>MPITTNDIKLRPSKVMADVPEGGGGPAAGELESGVSNNIFPDITEVARVGGQLAHRQIHMALTNADRDVAMGCNAIVSKPPTDPRVSILLMATEGDFATRAQDMAKLQAGFIASGIYPGQLFGNHVSGQQVLLVQQREEEPPPTIGSKLALVYREGAPDEFIQYVSVQRVLSDVVRVFVDNHQNAGGEYKRRILTLELGQALQRDFPGFDARRTSIPESEINQRTKIRTTVWAPAGRYYGVKPLTAQAALGAFVVQAAGIYERLVPSSEAESPIADARVSAHSAAMVQSGNLLTYTTHAAFNLATNLFIGGGVLPGSLALLRGGQLLTDAGGRLLLGGQELGRIDYASGLCTLLAEGFPSGGPLQITYAPAVQLPQDVASTGIAVTAESRRLNYVMTLPFAVARGSVRVHYRAMERWYVLVDDGSGALGDGDASHGAGSYNHGTRTLAVTLGALPDVGSAVIVQYVRDAALEDEGNHVDLLYPRLCIPLNSDGQISTEPGSKPFTPGQVLIEWSVPGSSGLVQRSASDDGSGAITGDATGTVDYQAGRLVLMPEELPPMGTVITVKSVLHQRQPQTASWAGSGGQWSIALSPNIQPGTLRFPLSVTLSGSTHADGWAQRVASRTVSGYVVGWASGQLVFHGVVVGSINHSAGTAEINITQGVANQLARTVGFELTRVGEVQIS</sequence>
<accession>A0A2A2AAX0</accession>
<dbReference type="RefSeq" id="WP_095540691.1">
    <property type="nucleotide sequence ID" value="NZ_NSJB01000014.1"/>
</dbReference>
<evidence type="ECO:0000313" key="3">
    <source>
        <dbReference type="Proteomes" id="UP000218054"/>
    </source>
</evidence>
<feature type="region of interest" description="Disordered" evidence="1">
    <location>
        <begin position="13"/>
        <end position="32"/>
    </location>
</feature>
<organism evidence="2 3">
    <name type="scientific">Vandammella animalimorsus</name>
    <dbReference type="NCBI Taxonomy" id="2029117"/>
    <lineage>
        <taxon>Bacteria</taxon>
        <taxon>Pseudomonadati</taxon>
        <taxon>Pseudomonadota</taxon>
        <taxon>Betaproteobacteria</taxon>
        <taxon>Burkholderiales</taxon>
        <taxon>Comamonadaceae</taxon>
        <taxon>Vandammella</taxon>
    </lineage>
</organism>
<dbReference type="EMBL" id="NSJB01000014">
    <property type="protein sequence ID" value="PAT34966.1"/>
    <property type="molecule type" value="Genomic_DNA"/>
</dbReference>
<evidence type="ECO:0000256" key="1">
    <source>
        <dbReference type="SAM" id="MobiDB-lite"/>
    </source>
</evidence>
<comment type="caution">
    <text evidence="2">The sequence shown here is derived from an EMBL/GenBank/DDBJ whole genome shotgun (WGS) entry which is preliminary data.</text>
</comment>
<proteinExistence type="predicted"/>
<dbReference type="AlphaFoldDB" id="A0A2A2AAX0"/>
<gene>
    <name evidence="2" type="ORF">CK625_12685</name>
</gene>
<keyword evidence="3" id="KW-1185">Reference proteome</keyword>
<protein>
    <submittedName>
        <fullName evidence="2">Uncharacterized protein</fullName>
    </submittedName>
</protein>
<evidence type="ECO:0000313" key="2">
    <source>
        <dbReference type="EMBL" id="PAT34966.1"/>
    </source>
</evidence>